<keyword evidence="5 11" id="KW-0521">NADP</keyword>
<dbReference type="GO" id="GO:0080019">
    <property type="term" value="F:alcohol-forming very long-chain fatty acyl-CoA reductase activity"/>
    <property type="evidence" value="ECO:0007669"/>
    <property type="project" value="InterPro"/>
</dbReference>
<evidence type="ECO:0000256" key="9">
    <source>
        <dbReference type="ARBA" id="ARBA00023136"/>
    </source>
</evidence>
<evidence type="ECO:0000256" key="11">
    <source>
        <dbReference type="RuleBase" id="RU363097"/>
    </source>
</evidence>
<dbReference type="GO" id="GO:0102965">
    <property type="term" value="F:alcohol-forming long-chain fatty acyl-CoA reductase activity"/>
    <property type="evidence" value="ECO:0007669"/>
    <property type="project" value="UniProtKB-EC"/>
</dbReference>
<reference evidence="14" key="1">
    <citation type="submission" date="2020-05" db="UniProtKB">
        <authorList>
            <consortium name="EnsemblMetazoa"/>
        </authorList>
    </citation>
    <scope>IDENTIFICATION</scope>
    <source>
        <strain evidence="14">Aabys</strain>
    </source>
</reference>
<comment type="similarity">
    <text evidence="2 11">Belongs to the fatty acyl-CoA reductase family.</text>
</comment>
<dbReference type="InterPro" id="IPR036291">
    <property type="entry name" value="NAD(P)-bd_dom_sf"/>
</dbReference>
<evidence type="ECO:0000259" key="12">
    <source>
        <dbReference type="Pfam" id="PF03015"/>
    </source>
</evidence>
<dbReference type="CDD" id="cd09071">
    <property type="entry name" value="FAR_C"/>
    <property type="match status" value="1"/>
</dbReference>
<dbReference type="eggNOG" id="KOG1221">
    <property type="taxonomic scope" value="Eukaryota"/>
</dbReference>
<dbReference type="VEuPathDB" id="VectorBase:MDOMA2_020869"/>
<evidence type="ECO:0000256" key="8">
    <source>
        <dbReference type="ARBA" id="ARBA00023098"/>
    </source>
</evidence>
<feature type="domain" description="Thioester reductase (TE)" evidence="13">
    <location>
        <begin position="14"/>
        <end position="282"/>
    </location>
</feature>
<dbReference type="Pfam" id="PF03015">
    <property type="entry name" value="Sterile"/>
    <property type="match status" value="1"/>
</dbReference>
<keyword evidence="3 11" id="KW-0444">Lipid biosynthesis</keyword>
<comment type="function">
    <text evidence="11">Catalyzes the reduction of fatty acyl-CoA to fatty alcohols.</text>
</comment>
<dbReference type="CDD" id="cd05236">
    <property type="entry name" value="FAR-N_SDR_e"/>
    <property type="match status" value="1"/>
</dbReference>
<name>A0A1I8MR52_MUSDO</name>
<evidence type="ECO:0000256" key="7">
    <source>
        <dbReference type="ARBA" id="ARBA00023002"/>
    </source>
</evidence>
<comment type="catalytic activity">
    <reaction evidence="10 11">
        <text>a long-chain fatty acyl-CoA + 2 NADPH + 2 H(+) = a long-chain primary fatty alcohol + 2 NADP(+) + CoA</text>
        <dbReference type="Rhea" id="RHEA:52716"/>
        <dbReference type="ChEBI" id="CHEBI:15378"/>
        <dbReference type="ChEBI" id="CHEBI:57287"/>
        <dbReference type="ChEBI" id="CHEBI:57783"/>
        <dbReference type="ChEBI" id="CHEBI:58349"/>
        <dbReference type="ChEBI" id="CHEBI:77396"/>
        <dbReference type="ChEBI" id="CHEBI:83139"/>
        <dbReference type="EC" id="1.2.1.84"/>
    </reaction>
</comment>
<evidence type="ECO:0000256" key="5">
    <source>
        <dbReference type="ARBA" id="ARBA00022857"/>
    </source>
</evidence>
<dbReference type="Gene3D" id="3.40.50.720">
    <property type="entry name" value="NAD(P)-binding Rossmann-like Domain"/>
    <property type="match status" value="1"/>
</dbReference>
<sequence>MSIAQFYAGKEILITGGSGFIGKVLIEKILRSLPNVGKVYILLRSKKGKNASQRLEEILQIPLFRHAREEQPEAFKKLIAIDGDCQELGLGISSLDMVKIRNVNIIFHVAATVRFDDDMKTSIILNTRGTHEILKLALNLTKLKSFVHVSTTYSHPDLREVDERMYAPYVDWRTAIKIAETYDQETLNMLLPKFSPEHPNSYTLSKNMAEHIVEEYSHKLPAVIFRPSIVVSSFREPFPGWIDNFNGPVGLFVACGIGIMRTNHADPDIKLDLIPVDMVAKALLVTGYKHAKENEKVIKLGGELEVYNCCASSQKRLTMADIINLGKATVFENPYEKCIWLPEGSVTRCFFWHYLRFFGLQVLPAILLDCLIRLSGHPPVLMRLQRRIKSTAHILNVFSNTEWQFNNDKLKSLENLIGDDERSVFTFMDYCSADMTKYMWNSSKGAKEFLLKESPISSTAARVRVRIYWVIHYTIQYIGLYYIVKNLLRLLYKIIVE</sequence>
<evidence type="ECO:0000256" key="4">
    <source>
        <dbReference type="ARBA" id="ARBA00022692"/>
    </source>
</evidence>
<accession>A0A1I8MR52</accession>
<evidence type="ECO:0000256" key="1">
    <source>
        <dbReference type="ARBA" id="ARBA00004141"/>
    </source>
</evidence>
<dbReference type="Pfam" id="PF07993">
    <property type="entry name" value="NAD_binding_4"/>
    <property type="match status" value="1"/>
</dbReference>
<proteinExistence type="inferred from homology"/>
<dbReference type="GO" id="GO:0005777">
    <property type="term" value="C:peroxisome"/>
    <property type="evidence" value="ECO:0007669"/>
    <property type="project" value="TreeGrafter"/>
</dbReference>
<dbReference type="GO" id="GO:0016020">
    <property type="term" value="C:membrane"/>
    <property type="evidence" value="ECO:0007669"/>
    <property type="project" value="UniProtKB-SubCell"/>
</dbReference>
<dbReference type="SUPFAM" id="SSF51735">
    <property type="entry name" value="NAD(P)-binding Rossmann-fold domains"/>
    <property type="match status" value="1"/>
</dbReference>
<dbReference type="RefSeq" id="XP_005189252.2">
    <property type="nucleotide sequence ID" value="XM_005189195.4"/>
</dbReference>
<dbReference type="KEGG" id="mde:101889437"/>
<evidence type="ECO:0000256" key="3">
    <source>
        <dbReference type="ARBA" id="ARBA00022516"/>
    </source>
</evidence>
<evidence type="ECO:0000259" key="13">
    <source>
        <dbReference type="Pfam" id="PF07993"/>
    </source>
</evidence>
<dbReference type="EC" id="1.2.1.84" evidence="11"/>
<keyword evidence="4" id="KW-0812">Transmembrane</keyword>
<evidence type="ECO:0000256" key="2">
    <source>
        <dbReference type="ARBA" id="ARBA00005928"/>
    </source>
</evidence>
<dbReference type="AlphaFoldDB" id="A0A1I8MR52"/>
<dbReference type="OrthoDB" id="429813at2759"/>
<keyword evidence="9" id="KW-0472">Membrane</keyword>
<gene>
    <name evidence="14" type="primary">101889437</name>
</gene>
<keyword evidence="6" id="KW-1133">Transmembrane helix</keyword>
<evidence type="ECO:0000313" key="14">
    <source>
        <dbReference type="EnsemblMetazoa" id="MDOA007609-PA"/>
    </source>
</evidence>
<dbReference type="FunFam" id="3.40.50.720:FF:000143">
    <property type="entry name" value="Fatty acyl-CoA reductase"/>
    <property type="match status" value="1"/>
</dbReference>
<dbReference type="InterPro" id="IPR033640">
    <property type="entry name" value="FAR_C"/>
</dbReference>
<dbReference type="EnsemblMetazoa" id="MDOA007609-RA">
    <property type="protein sequence ID" value="MDOA007609-PA"/>
    <property type="gene ID" value="MDOA007609"/>
</dbReference>
<dbReference type="VEuPathDB" id="VectorBase:MDOA007609"/>
<dbReference type="GO" id="GO:0035336">
    <property type="term" value="P:long-chain fatty-acyl-CoA metabolic process"/>
    <property type="evidence" value="ECO:0007669"/>
    <property type="project" value="TreeGrafter"/>
</dbReference>
<dbReference type="PANTHER" id="PTHR11011:SF24">
    <property type="entry name" value="FATTY ACYL-COA REDUCTASE"/>
    <property type="match status" value="1"/>
</dbReference>
<evidence type="ECO:0000256" key="6">
    <source>
        <dbReference type="ARBA" id="ARBA00022989"/>
    </source>
</evidence>
<evidence type="ECO:0000256" key="10">
    <source>
        <dbReference type="ARBA" id="ARBA00052530"/>
    </source>
</evidence>
<comment type="subcellular location">
    <subcellularLocation>
        <location evidence="1">Membrane</location>
        <topology evidence="1">Multi-pass membrane protein</topology>
    </subcellularLocation>
</comment>
<keyword evidence="8 11" id="KW-0443">Lipid metabolism</keyword>
<keyword evidence="7 11" id="KW-0560">Oxidoreductase</keyword>
<dbReference type="PANTHER" id="PTHR11011">
    <property type="entry name" value="MALE STERILITY PROTEIN 2-RELATED"/>
    <property type="match status" value="1"/>
</dbReference>
<dbReference type="InterPro" id="IPR013120">
    <property type="entry name" value="FAR_NAD-bd"/>
</dbReference>
<feature type="domain" description="Fatty acyl-CoA reductase C-terminal" evidence="12">
    <location>
        <begin position="361"/>
        <end position="453"/>
    </location>
</feature>
<protein>
    <recommendedName>
        <fullName evidence="11">Fatty acyl-CoA reductase</fullName>
        <ecNumber evidence="11">1.2.1.84</ecNumber>
    </recommendedName>
</protein>
<organism evidence="14">
    <name type="scientific">Musca domestica</name>
    <name type="common">House fly</name>
    <dbReference type="NCBI Taxonomy" id="7370"/>
    <lineage>
        <taxon>Eukaryota</taxon>
        <taxon>Metazoa</taxon>
        <taxon>Ecdysozoa</taxon>
        <taxon>Arthropoda</taxon>
        <taxon>Hexapoda</taxon>
        <taxon>Insecta</taxon>
        <taxon>Pterygota</taxon>
        <taxon>Neoptera</taxon>
        <taxon>Endopterygota</taxon>
        <taxon>Diptera</taxon>
        <taxon>Brachycera</taxon>
        <taxon>Muscomorpha</taxon>
        <taxon>Muscoidea</taxon>
        <taxon>Muscidae</taxon>
        <taxon>Musca</taxon>
    </lineage>
</organism>
<dbReference type="InterPro" id="IPR026055">
    <property type="entry name" value="FAR"/>
</dbReference>